<evidence type="ECO:0000256" key="6">
    <source>
        <dbReference type="SAM" id="Phobius"/>
    </source>
</evidence>
<dbReference type="Proteomes" id="UP000824124">
    <property type="component" value="Unassembled WGS sequence"/>
</dbReference>
<comment type="caution">
    <text evidence="8">The sequence shown here is derived from an EMBL/GenBank/DDBJ whole genome shotgun (WGS) entry which is preliminary data.</text>
</comment>
<dbReference type="InterPro" id="IPR015867">
    <property type="entry name" value="N-reg_PII/ATP_PRibTrfase_C"/>
</dbReference>
<keyword evidence="2" id="KW-1003">Cell membrane</keyword>
<keyword evidence="4 6" id="KW-1133">Transmembrane helix</keyword>
<evidence type="ECO:0000259" key="7">
    <source>
        <dbReference type="Pfam" id="PF10035"/>
    </source>
</evidence>
<accession>A0A9D1HL16</accession>
<evidence type="ECO:0000256" key="1">
    <source>
        <dbReference type="ARBA" id="ARBA00004651"/>
    </source>
</evidence>
<dbReference type="CDD" id="cd16380">
    <property type="entry name" value="YitT_C"/>
    <property type="match status" value="1"/>
</dbReference>
<dbReference type="Pfam" id="PF02588">
    <property type="entry name" value="YitT_membrane"/>
    <property type="match status" value="1"/>
</dbReference>
<evidence type="ECO:0000256" key="4">
    <source>
        <dbReference type="ARBA" id="ARBA00022989"/>
    </source>
</evidence>
<feature type="domain" description="DUF2179" evidence="7">
    <location>
        <begin position="222"/>
        <end position="276"/>
    </location>
</feature>
<feature type="transmembrane region" description="Helical" evidence="6">
    <location>
        <begin position="108"/>
        <end position="127"/>
    </location>
</feature>
<keyword evidence="5 6" id="KW-0472">Membrane</keyword>
<dbReference type="EMBL" id="DVMH01000008">
    <property type="protein sequence ID" value="HIU09858.1"/>
    <property type="molecule type" value="Genomic_DNA"/>
</dbReference>
<evidence type="ECO:0000313" key="9">
    <source>
        <dbReference type="Proteomes" id="UP000824124"/>
    </source>
</evidence>
<feature type="transmembrane region" description="Helical" evidence="6">
    <location>
        <begin position="80"/>
        <end position="102"/>
    </location>
</feature>
<dbReference type="Pfam" id="PF10035">
    <property type="entry name" value="DUF2179"/>
    <property type="match status" value="1"/>
</dbReference>
<dbReference type="GO" id="GO:0005886">
    <property type="term" value="C:plasma membrane"/>
    <property type="evidence" value="ECO:0007669"/>
    <property type="project" value="UniProtKB-SubCell"/>
</dbReference>
<gene>
    <name evidence="8" type="ORF">IAB00_01175</name>
</gene>
<name>A0A9D1HL16_9FIRM</name>
<reference evidence="8" key="1">
    <citation type="submission" date="2020-10" db="EMBL/GenBank/DDBJ databases">
        <authorList>
            <person name="Gilroy R."/>
        </authorList>
    </citation>
    <scope>NUCLEOTIDE SEQUENCE</scope>
    <source>
        <strain evidence="8">2830</strain>
    </source>
</reference>
<feature type="transmembrane region" description="Helical" evidence="6">
    <location>
        <begin position="176"/>
        <end position="193"/>
    </location>
</feature>
<dbReference type="InterPro" id="IPR051461">
    <property type="entry name" value="UPF0750_membrane"/>
</dbReference>
<dbReference type="PANTHER" id="PTHR33545">
    <property type="entry name" value="UPF0750 MEMBRANE PROTEIN YITT-RELATED"/>
    <property type="match status" value="1"/>
</dbReference>
<keyword evidence="3 6" id="KW-0812">Transmembrane</keyword>
<dbReference type="InterPro" id="IPR019264">
    <property type="entry name" value="DUF2179"/>
</dbReference>
<organism evidence="8 9">
    <name type="scientific">Candidatus Avidehalobacter gallistercoris</name>
    <dbReference type="NCBI Taxonomy" id="2840694"/>
    <lineage>
        <taxon>Bacteria</taxon>
        <taxon>Bacillati</taxon>
        <taxon>Bacillota</taxon>
        <taxon>Clostridia</taxon>
        <taxon>Eubacteriales</taxon>
        <taxon>Peptococcaceae</taxon>
        <taxon>Peptococcaceae incertae sedis</taxon>
        <taxon>Candidatus Avidehalobacter</taxon>
    </lineage>
</organism>
<protein>
    <submittedName>
        <fullName evidence="8">YitT family protein</fullName>
    </submittedName>
</protein>
<dbReference type="PANTHER" id="PTHR33545:SF5">
    <property type="entry name" value="UPF0750 MEMBRANE PROTEIN YITT"/>
    <property type="match status" value="1"/>
</dbReference>
<feature type="transmembrane region" description="Helical" evidence="6">
    <location>
        <begin position="50"/>
        <end position="73"/>
    </location>
</feature>
<sequence length="291" mass="31946">MQKNLKLIKLPQLLLFLLGNAFEAYSYQGFVSANDFLSGGTYGLAGILVRFVQVIPFPLAVLLFNLPCIWLGWRFLEKRFVVLTGVALILQVFFLQMFNGVVIYNNDLLLAAIFAGVFVGLGDALVLRSGSGSSGTHLVAMVLRQKYGVSISAVTMSINAVVILLSTGLFGIEKGLYTLILIFASGQTLSAVLEGITRKRTAFIVTAKGREVGQLLMEKLSRGVTMLDAEGLYSGSDYKLLLCVTNILEVGRLKELVLTVDPQAFITFYETSDISGHFNRHNMIVDRDEEN</sequence>
<comment type="subcellular location">
    <subcellularLocation>
        <location evidence="1">Cell membrane</location>
        <topology evidence="1">Multi-pass membrane protein</topology>
    </subcellularLocation>
</comment>
<evidence type="ECO:0000256" key="3">
    <source>
        <dbReference type="ARBA" id="ARBA00022692"/>
    </source>
</evidence>
<reference evidence="8" key="2">
    <citation type="journal article" date="2021" name="PeerJ">
        <title>Extensive microbial diversity within the chicken gut microbiome revealed by metagenomics and culture.</title>
        <authorList>
            <person name="Gilroy R."/>
            <person name="Ravi A."/>
            <person name="Getino M."/>
            <person name="Pursley I."/>
            <person name="Horton D.L."/>
            <person name="Alikhan N.F."/>
            <person name="Baker D."/>
            <person name="Gharbi K."/>
            <person name="Hall N."/>
            <person name="Watson M."/>
            <person name="Adriaenssens E.M."/>
            <person name="Foster-Nyarko E."/>
            <person name="Jarju S."/>
            <person name="Secka A."/>
            <person name="Antonio M."/>
            <person name="Oren A."/>
            <person name="Chaudhuri R.R."/>
            <person name="La Ragione R."/>
            <person name="Hildebrand F."/>
            <person name="Pallen M.J."/>
        </authorList>
    </citation>
    <scope>NUCLEOTIDE SEQUENCE</scope>
    <source>
        <strain evidence="8">2830</strain>
    </source>
</reference>
<feature type="transmembrane region" description="Helical" evidence="6">
    <location>
        <begin position="147"/>
        <end position="170"/>
    </location>
</feature>
<proteinExistence type="predicted"/>
<dbReference type="AlphaFoldDB" id="A0A9D1HL16"/>
<evidence type="ECO:0000256" key="2">
    <source>
        <dbReference type="ARBA" id="ARBA00022475"/>
    </source>
</evidence>
<dbReference type="InterPro" id="IPR003740">
    <property type="entry name" value="YitT"/>
</dbReference>
<evidence type="ECO:0000313" key="8">
    <source>
        <dbReference type="EMBL" id="HIU09858.1"/>
    </source>
</evidence>
<evidence type="ECO:0000256" key="5">
    <source>
        <dbReference type="ARBA" id="ARBA00023136"/>
    </source>
</evidence>
<dbReference type="PIRSF" id="PIRSF006483">
    <property type="entry name" value="Membrane_protein_YitT"/>
    <property type="match status" value="1"/>
</dbReference>
<dbReference type="Gene3D" id="3.30.70.120">
    <property type="match status" value="1"/>
</dbReference>